<keyword evidence="2" id="KW-0732">Signal</keyword>
<dbReference type="PROSITE" id="PS51257">
    <property type="entry name" value="PROKAR_LIPOPROTEIN"/>
    <property type="match status" value="1"/>
</dbReference>
<organism evidence="3 4">
    <name type="scientific">Myxococcus llanfairpwllgwyngyllgogerychwyrndrobwllllantysiliogogogochensis</name>
    <dbReference type="NCBI Taxonomy" id="2590453"/>
    <lineage>
        <taxon>Bacteria</taxon>
        <taxon>Pseudomonadati</taxon>
        <taxon>Myxococcota</taxon>
        <taxon>Myxococcia</taxon>
        <taxon>Myxococcales</taxon>
        <taxon>Cystobacterineae</taxon>
        <taxon>Myxococcaceae</taxon>
        <taxon>Myxococcus</taxon>
    </lineage>
</organism>
<gene>
    <name evidence="3" type="ORF">FJV41_32385</name>
</gene>
<evidence type="ECO:0000256" key="2">
    <source>
        <dbReference type="SAM" id="SignalP"/>
    </source>
</evidence>
<dbReference type="OrthoDB" id="5382950at2"/>
<evidence type="ECO:0000313" key="4">
    <source>
        <dbReference type="Proteomes" id="UP000315369"/>
    </source>
</evidence>
<dbReference type="AlphaFoldDB" id="A0A540WRY5"/>
<feature type="chain" id="PRO_5021859154" description="Lipoprotein" evidence="2">
    <location>
        <begin position="20"/>
        <end position="181"/>
    </location>
</feature>
<dbReference type="EMBL" id="VIFM01000170">
    <property type="protein sequence ID" value="TQF11776.1"/>
    <property type="molecule type" value="Genomic_DNA"/>
</dbReference>
<name>A0A540WRY5_9BACT</name>
<evidence type="ECO:0008006" key="5">
    <source>
        <dbReference type="Google" id="ProtNLM"/>
    </source>
</evidence>
<reference evidence="3 4" key="1">
    <citation type="submission" date="2019-06" db="EMBL/GenBank/DDBJ databases">
        <authorList>
            <person name="Livingstone P."/>
            <person name="Whitworth D."/>
        </authorList>
    </citation>
    <scope>NUCLEOTIDE SEQUENCE [LARGE SCALE GENOMIC DNA]</scope>
    <source>
        <strain evidence="3 4">AM401</strain>
    </source>
</reference>
<dbReference type="Proteomes" id="UP000315369">
    <property type="component" value="Unassembled WGS sequence"/>
</dbReference>
<protein>
    <recommendedName>
        <fullName evidence="5">Lipoprotein</fullName>
    </recommendedName>
</protein>
<keyword evidence="4" id="KW-1185">Reference proteome</keyword>
<proteinExistence type="predicted"/>
<evidence type="ECO:0000313" key="3">
    <source>
        <dbReference type="EMBL" id="TQF11776.1"/>
    </source>
</evidence>
<evidence type="ECO:0000256" key="1">
    <source>
        <dbReference type="SAM" id="MobiDB-lite"/>
    </source>
</evidence>
<feature type="region of interest" description="Disordered" evidence="1">
    <location>
        <begin position="54"/>
        <end position="75"/>
    </location>
</feature>
<sequence>MMRARIAAGCSAAALLLTACTESGISPRVFDWTDAPAEGTPPAVEPVAPTDVLGEESEAARPPTAEAAEGEPMPTPVSGHAEVVGLDAHGLSDVSQVDVDLTVSGVRGKGRVEVEFVSPSGHPYERRTSVVEAKPDVTRTVRFSLPVAGTTVATSGMSGTWQVRFFLDGAPLTTAAFTLEP</sequence>
<comment type="caution">
    <text evidence="3">The sequence shown here is derived from an EMBL/GenBank/DDBJ whole genome shotgun (WGS) entry which is preliminary data.</text>
</comment>
<accession>A0A540WRY5</accession>
<feature type="signal peptide" evidence="2">
    <location>
        <begin position="1"/>
        <end position="19"/>
    </location>
</feature>
<feature type="compositionally biased region" description="Low complexity" evidence="1">
    <location>
        <begin position="60"/>
        <end position="72"/>
    </location>
</feature>